<gene>
    <name evidence="10" type="ORF">FY550_01330</name>
</gene>
<accession>A0A1S1NT53</accession>
<keyword evidence="6 10" id="KW-0695">RNA-directed DNA polymerase</keyword>
<dbReference type="CDD" id="cd03487">
    <property type="entry name" value="RT_Bac_retron_II"/>
    <property type="match status" value="1"/>
</dbReference>
<evidence type="ECO:0000256" key="4">
    <source>
        <dbReference type="ARBA" id="ARBA00022723"/>
    </source>
</evidence>
<sequence length="314" mass="35977">MKLIRDFCHEMGLPEEEFTVYVDDARERVKKAKIKKKDKTTREIIIPSWELKIIQYWVILNYLRKLPASESATAYYKGASIIKNAQAHRKGSYFVKVDIESFFPSLTLDIFITSLKKDLESNPENEVIRYLLEATNDASFNQSIFYNGTCVIGYPASPYIANYILKAFDENVVAELNEISGKLGIFNFTRYADDIVVSCENKGNKTEVLKILHNCLEQKFDGALKLKATKTKSTTRSGGSTIITGVLICSDGRTTLPRKYKDKVRLLFSLYAKEILEKEEIPALTGHLNYIRSVDPVFYNKLYSKYYTQIKKLS</sequence>
<dbReference type="Proteomes" id="UP000322553">
    <property type="component" value="Chromosome"/>
</dbReference>
<evidence type="ECO:0000313" key="10">
    <source>
        <dbReference type="EMBL" id="QEL09908.1"/>
    </source>
</evidence>
<keyword evidence="3" id="KW-0548">Nucleotidyltransferase</keyword>
<protein>
    <recommendedName>
        <fullName evidence="1">RNA-directed DNA polymerase</fullName>
        <ecNumber evidence="1">2.7.7.49</ecNumber>
    </recommendedName>
</protein>
<dbReference type="RefSeq" id="WP_070980911.1">
    <property type="nucleotide sequence ID" value="NZ_CP043420.1"/>
</dbReference>
<dbReference type="GO" id="GO:0003723">
    <property type="term" value="F:RNA binding"/>
    <property type="evidence" value="ECO:0007669"/>
    <property type="project" value="InterPro"/>
</dbReference>
<keyword evidence="5" id="KW-0460">Magnesium</keyword>
<proteinExistence type="inferred from homology"/>
<keyword evidence="11" id="KW-1185">Reference proteome</keyword>
<evidence type="ECO:0000256" key="5">
    <source>
        <dbReference type="ARBA" id="ARBA00022842"/>
    </source>
</evidence>
<dbReference type="PROSITE" id="PS50878">
    <property type="entry name" value="RT_POL"/>
    <property type="match status" value="1"/>
</dbReference>
<comment type="catalytic activity">
    <reaction evidence="9">
        <text>DNA(n) + a 2'-deoxyribonucleoside 5'-triphosphate = DNA(n+1) + diphosphate</text>
        <dbReference type="Rhea" id="RHEA:22508"/>
        <dbReference type="Rhea" id="RHEA-COMP:17339"/>
        <dbReference type="Rhea" id="RHEA-COMP:17340"/>
        <dbReference type="ChEBI" id="CHEBI:33019"/>
        <dbReference type="ChEBI" id="CHEBI:61560"/>
        <dbReference type="ChEBI" id="CHEBI:173112"/>
        <dbReference type="EC" id="2.7.7.49"/>
    </reaction>
</comment>
<evidence type="ECO:0000256" key="9">
    <source>
        <dbReference type="ARBA" id="ARBA00048173"/>
    </source>
</evidence>
<dbReference type="STRING" id="657387.BH688_14365"/>
<evidence type="ECO:0000256" key="8">
    <source>
        <dbReference type="ARBA" id="ARBA00034120"/>
    </source>
</evidence>
<reference evidence="10 11" key="1">
    <citation type="submission" date="2019-08" db="EMBL/GenBank/DDBJ databases">
        <title>Complete genome sequence of Kushneria sp. YCWA18, a halophilic phosphate-solubilizing bacterium isolated from Daqiao saltern in China.</title>
        <authorList>
            <person name="Du G.-X."/>
            <person name="Qu L.-Y."/>
        </authorList>
    </citation>
    <scope>NUCLEOTIDE SEQUENCE [LARGE SCALE GENOMIC DNA]</scope>
    <source>
        <strain evidence="10 11">YCWA18</strain>
    </source>
</reference>
<dbReference type="InterPro" id="IPR043502">
    <property type="entry name" value="DNA/RNA_pol_sf"/>
</dbReference>
<evidence type="ECO:0000256" key="7">
    <source>
        <dbReference type="ARBA" id="ARBA00023118"/>
    </source>
</evidence>
<dbReference type="InterPro" id="IPR000477">
    <property type="entry name" value="RT_dom"/>
</dbReference>
<dbReference type="SUPFAM" id="SSF56672">
    <property type="entry name" value="DNA/RNA polymerases"/>
    <property type="match status" value="1"/>
</dbReference>
<evidence type="ECO:0000313" key="11">
    <source>
        <dbReference type="Proteomes" id="UP000322553"/>
    </source>
</evidence>
<dbReference type="EMBL" id="CP043420">
    <property type="protein sequence ID" value="QEL09908.1"/>
    <property type="molecule type" value="Genomic_DNA"/>
</dbReference>
<keyword evidence="7" id="KW-0051">Antiviral defense</keyword>
<dbReference type="OrthoDB" id="7055795at2"/>
<organism evidence="10 11">
    <name type="scientific">Kushneria phosphatilytica</name>
    <dbReference type="NCBI Taxonomy" id="657387"/>
    <lineage>
        <taxon>Bacteria</taxon>
        <taxon>Pseudomonadati</taxon>
        <taxon>Pseudomonadota</taxon>
        <taxon>Gammaproteobacteria</taxon>
        <taxon>Oceanospirillales</taxon>
        <taxon>Halomonadaceae</taxon>
        <taxon>Kushneria</taxon>
    </lineage>
</organism>
<dbReference type="GO" id="GO:0003964">
    <property type="term" value="F:RNA-directed DNA polymerase activity"/>
    <property type="evidence" value="ECO:0007669"/>
    <property type="project" value="UniProtKB-KW"/>
</dbReference>
<name>A0A1S1NT53_9GAMM</name>
<dbReference type="PANTHER" id="PTHR34047">
    <property type="entry name" value="NUCLEAR INTRON MATURASE 1, MITOCHONDRIAL-RELATED"/>
    <property type="match status" value="1"/>
</dbReference>
<dbReference type="NCBIfam" id="NF038233">
    <property type="entry name" value="retron_St85_RT"/>
    <property type="match status" value="1"/>
</dbReference>
<dbReference type="Pfam" id="PF00078">
    <property type="entry name" value="RVT_1"/>
    <property type="match status" value="1"/>
</dbReference>
<dbReference type="InterPro" id="IPR000123">
    <property type="entry name" value="Reverse_transcriptase_msDNA"/>
</dbReference>
<evidence type="ECO:0000256" key="2">
    <source>
        <dbReference type="ARBA" id="ARBA00022679"/>
    </source>
</evidence>
<dbReference type="AlphaFoldDB" id="A0A1S1NT53"/>
<dbReference type="GO" id="GO:0051607">
    <property type="term" value="P:defense response to virus"/>
    <property type="evidence" value="ECO:0007669"/>
    <property type="project" value="UniProtKB-KW"/>
</dbReference>
<comment type="similarity">
    <text evidence="8">Belongs to the bacterial reverse transcriptase family.</text>
</comment>
<keyword evidence="4" id="KW-0479">Metal-binding</keyword>
<dbReference type="GO" id="GO:0046872">
    <property type="term" value="F:metal ion binding"/>
    <property type="evidence" value="ECO:0007669"/>
    <property type="project" value="UniProtKB-KW"/>
</dbReference>
<evidence type="ECO:0000256" key="6">
    <source>
        <dbReference type="ARBA" id="ARBA00022918"/>
    </source>
</evidence>
<dbReference type="EC" id="2.7.7.49" evidence="1"/>
<keyword evidence="2" id="KW-0808">Transferase</keyword>
<evidence type="ECO:0000256" key="1">
    <source>
        <dbReference type="ARBA" id="ARBA00012493"/>
    </source>
</evidence>
<evidence type="ECO:0000256" key="3">
    <source>
        <dbReference type="ARBA" id="ARBA00022695"/>
    </source>
</evidence>
<dbReference type="KEGG" id="kuy:FY550_01330"/>
<dbReference type="InterPro" id="IPR051083">
    <property type="entry name" value="GrpII_Intron_Splice-Mob/Def"/>
</dbReference>
<dbReference type="PRINTS" id="PR00866">
    <property type="entry name" value="RNADNAPOLMS"/>
</dbReference>